<evidence type="ECO:0000256" key="1">
    <source>
        <dbReference type="ARBA" id="ARBA00005417"/>
    </source>
</evidence>
<dbReference type="PANTHER" id="PTHR42711">
    <property type="entry name" value="ABC TRANSPORTER ATP-BINDING PROTEIN"/>
    <property type="match status" value="1"/>
</dbReference>
<dbReference type="InterPro" id="IPR003593">
    <property type="entry name" value="AAA+_ATPase"/>
</dbReference>
<keyword evidence="3" id="KW-0547">Nucleotide-binding</keyword>
<protein>
    <submittedName>
        <fullName evidence="6">ABC transporter ATP-binding protein</fullName>
    </submittedName>
</protein>
<reference evidence="6" key="1">
    <citation type="submission" date="2021-05" db="EMBL/GenBank/DDBJ databases">
        <authorList>
            <person name="Pietrasiak N."/>
            <person name="Ward R."/>
            <person name="Stajich J.E."/>
            <person name="Kurbessoian T."/>
        </authorList>
    </citation>
    <scope>NUCLEOTIDE SEQUENCE</scope>
    <source>
        <strain evidence="6">GSE-TBD4-15B</strain>
    </source>
</reference>
<dbReference type="GO" id="GO:0016887">
    <property type="term" value="F:ATP hydrolysis activity"/>
    <property type="evidence" value="ECO:0007669"/>
    <property type="project" value="InterPro"/>
</dbReference>
<comment type="caution">
    <text evidence="6">The sequence shown here is derived from an EMBL/GenBank/DDBJ whole genome shotgun (WGS) entry which is preliminary data.</text>
</comment>
<proteinExistence type="inferred from homology"/>
<evidence type="ECO:0000256" key="2">
    <source>
        <dbReference type="ARBA" id="ARBA00022448"/>
    </source>
</evidence>
<name>A0A951U5I9_9CYAN</name>
<evidence type="ECO:0000313" key="6">
    <source>
        <dbReference type="EMBL" id="MBW4465542.1"/>
    </source>
</evidence>
<evidence type="ECO:0000256" key="3">
    <source>
        <dbReference type="ARBA" id="ARBA00022741"/>
    </source>
</evidence>
<dbReference type="Proteomes" id="UP000707356">
    <property type="component" value="Unassembled WGS sequence"/>
</dbReference>
<dbReference type="InterPro" id="IPR003439">
    <property type="entry name" value="ABC_transporter-like_ATP-bd"/>
</dbReference>
<dbReference type="Pfam" id="PF00005">
    <property type="entry name" value="ABC_tran"/>
    <property type="match status" value="1"/>
</dbReference>
<dbReference type="Gene3D" id="3.40.50.300">
    <property type="entry name" value="P-loop containing nucleotide triphosphate hydrolases"/>
    <property type="match status" value="1"/>
</dbReference>
<evidence type="ECO:0000256" key="4">
    <source>
        <dbReference type="ARBA" id="ARBA00022840"/>
    </source>
</evidence>
<accession>A0A951U5I9</accession>
<dbReference type="PANTHER" id="PTHR42711:SF5">
    <property type="entry name" value="ABC TRANSPORTER ATP-BINDING PROTEIN NATA"/>
    <property type="match status" value="1"/>
</dbReference>
<evidence type="ECO:0000259" key="5">
    <source>
        <dbReference type="PROSITE" id="PS50893"/>
    </source>
</evidence>
<dbReference type="AlphaFoldDB" id="A0A951U5I9"/>
<dbReference type="GO" id="GO:0005524">
    <property type="term" value="F:ATP binding"/>
    <property type="evidence" value="ECO:0007669"/>
    <property type="project" value="UniProtKB-KW"/>
</dbReference>
<dbReference type="SUPFAM" id="SSF52540">
    <property type="entry name" value="P-loop containing nucleoside triphosphate hydrolases"/>
    <property type="match status" value="1"/>
</dbReference>
<dbReference type="CDD" id="cd03230">
    <property type="entry name" value="ABC_DR_subfamily_A"/>
    <property type="match status" value="1"/>
</dbReference>
<organism evidence="6 7">
    <name type="scientific">Pegethrix bostrychoides GSE-TBD4-15B</name>
    <dbReference type="NCBI Taxonomy" id="2839662"/>
    <lineage>
        <taxon>Bacteria</taxon>
        <taxon>Bacillati</taxon>
        <taxon>Cyanobacteriota</taxon>
        <taxon>Cyanophyceae</taxon>
        <taxon>Oculatellales</taxon>
        <taxon>Oculatellaceae</taxon>
        <taxon>Pegethrix</taxon>
    </lineage>
</organism>
<comment type="similarity">
    <text evidence="1">Belongs to the ABC transporter superfamily.</text>
</comment>
<keyword evidence="4 6" id="KW-0067">ATP-binding</keyword>
<dbReference type="SMART" id="SM00382">
    <property type="entry name" value="AAA"/>
    <property type="match status" value="1"/>
</dbReference>
<dbReference type="EMBL" id="JAHHHV010000048">
    <property type="protein sequence ID" value="MBW4465542.1"/>
    <property type="molecule type" value="Genomic_DNA"/>
</dbReference>
<dbReference type="PROSITE" id="PS50893">
    <property type="entry name" value="ABC_TRANSPORTER_2"/>
    <property type="match status" value="1"/>
</dbReference>
<gene>
    <name evidence="6" type="ORF">KME07_08885</name>
</gene>
<evidence type="ECO:0000313" key="7">
    <source>
        <dbReference type="Proteomes" id="UP000707356"/>
    </source>
</evidence>
<dbReference type="InterPro" id="IPR050763">
    <property type="entry name" value="ABC_transporter_ATP-binding"/>
</dbReference>
<keyword evidence="2" id="KW-0813">Transport</keyword>
<dbReference type="InterPro" id="IPR027417">
    <property type="entry name" value="P-loop_NTPase"/>
</dbReference>
<feature type="domain" description="ABC transporter" evidence="5">
    <location>
        <begin position="189"/>
        <end position="428"/>
    </location>
</feature>
<reference evidence="6" key="2">
    <citation type="journal article" date="2022" name="Microbiol. Resour. Announc.">
        <title>Metagenome Sequencing to Explore Phylogenomics of Terrestrial Cyanobacteria.</title>
        <authorList>
            <person name="Ward R.D."/>
            <person name="Stajich J.E."/>
            <person name="Johansen J.R."/>
            <person name="Huntemann M."/>
            <person name="Clum A."/>
            <person name="Foster B."/>
            <person name="Foster B."/>
            <person name="Roux S."/>
            <person name="Palaniappan K."/>
            <person name="Varghese N."/>
            <person name="Mukherjee S."/>
            <person name="Reddy T.B.K."/>
            <person name="Daum C."/>
            <person name="Copeland A."/>
            <person name="Chen I.A."/>
            <person name="Ivanova N.N."/>
            <person name="Kyrpides N.C."/>
            <person name="Shapiro N."/>
            <person name="Eloe-Fadrosh E.A."/>
            <person name="Pietrasiak N."/>
        </authorList>
    </citation>
    <scope>NUCLEOTIDE SEQUENCE</scope>
    <source>
        <strain evidence="6">GSE-TBD4-15B</strain>
    </source>
</reference>
<sequence length="501" mass="57316">MYDAEVREPENPSFVAEEIQNLIEDNQLDAATKKMMDFSTNFGRHAGRRIEALDIRRSFNQWREEKRRFGESSIDSSRLVYKIMDLIGQIMDEWIGCRDDIELILSDTQTESNDSNSLLSTKTSEVMLPIQLSHFVDKAKQEACRSEYENRNSDTWKQKKNQFKEASEDTSSLTLDLPSPSLDYSKVVFIGKNIKKTYNIKPANFSLSLSEICLKYGEITSLIGENGNGKTTLLKIISGDLKETEGDLRYPSLSEKGVKCENYYRIKQQIAYIPQELSKWSGLLIDNLHFSAACHGIKGEQNKFEVDYIISRLGLDTYKHLTWNEISGGFKMRFALAKALVWKPKIIILDEPLANLDINTQMAFLEDLRDIADSIEDRKSIILSSQHLHEVEIITDNVIFLKDGSVQYNGNLREFGSDRTENSFEISCPLPKGDLMALLESIKYTHISTVIHNHYIINTSTTVSGSQLLKIFSDSNIEVLYFRDISKSTRRLFNLDQSNQL</sequence>